<dbReference type="EMBL" id="BK014212">
    <property type="protein sequence ID" value="DAD52808.1"/>
    <property type="molecule type" value="Genomic_RNA"/>
</dbReference>
<dbReference type="GO" id="GO:0019028">
    <property type="term" value="C:viral capsid"/>
    <property type="evidence" value="ECO:0007669"/>
    <property type="project" value="UniProtKB-KW"/>
</dbReference>
<name>A0A8S5L534_9VIRU</name>
<evidence type="ECO:0000313" key="1">
    <source>
        <dbReference type="EMBL" id="DAD52808.1"/>
    </source>
</evidence>
<evidence type="ECO:0000313" key="2">
    <source>
        <dbReference type="Proteomes" id="UP000682293"/>
    </source>
</evidence>
<proteinExistence type="predicted"/>
<accession>A0A8S5L534</accession>
<dbReference type="Proteomes" id="UP000682293">
    <property type="component" value="Segment"/>
</dbReference>
<protein>
    <submittedName>
        <fullName evidence="1">Coat protein</fullName>
    </submittedName>
</protein>
<reference evidence="1" key="1">
    <citation type="submission" date="2020-09" db="EMBL/GenBank/DDBJ databases">
        <title>Leviviricetes taxonomy.</title>
        <authorList>
            <person name="Stockdale S.R."/>
            <person name="Callanan J."/>
            <person name="Adriaenssens E.M."/>
            <person name="Kuhn J.H."/>
            <person name="Rumnieks J."/>
            <person name="Shkoporov A."/>
            <person name="Draper L.A."/>
            <person name="Ross P."/>
            <person name="Hill C."/>
        </authorList>
    </citation>
    <scope>NUCLEOTIDE SEQUENCE</scope>
</reference>
<sequence length="156" mass="16185">MSFTLVSPVTGAPVVGYLTSPTYTLALDSIAGAGLSKQYVVTSLGGTQTDVSTHSASSPFAVSMTRPAKFKGLSPLNASGQLPGVPRNVWKMIMAKGATPFTGQSPVNFLIRTELSVPAGVDVTDPNELAAGISLYGGIFNAYAKDIVESLRYGIL</sequence>
<dbReference type="KEGG" id="vg:80397100"/>
<keyword evidence="1" id="KW-0946">Virion</keyword>
<keyword evidence="2" id="KW-1185">Reference proteome</keyword>
<gene>
    <name evidence="1" type="primary">SRR7976356_1_2</name>
</gene>
<organism evidence="1 2">
    <name type="scientific">ssRNA phage SRR7976356_1</name>
    <dbReference type="NCBI Taxonomy" id="2786732"/>
    <lineage>
        <taxon>Viruses</taxon>
        <taxon>Riboviria</taxon>
        <taxon>Orthornavirae</taxon>
        <taxon>Lenarviricota</taxon>
        <taxon>Leviviricetes</taxon>
        <taxon>Norzivirales</taxon>
        <taxon>Atkinsviridae</taxon>
        <taxon>Niginuvirus</taxon>
        <taxon>Niginuvirus limadaptatum</taxon>
    </lineage>
</organism>
<keyword evidence="1" id="KW-0167">Capsid protein</keyword>
<dbReference type="RefSeq" id="YP_010768883.1">
    <property type="nucleotide sequence ID" value="NC_073817.1"/>
</dbReference>
<dbReference type="GeneID" id="80397100"/>